<feature type="region of interest" description="Disordered" evidence="1">
    <location>
        <begin position="35"/>
        <end position="55"/>
    </location>
</feature>
<feature type="compositionally biased region" description="Low complexity" evidence="1">
    <location>
        <begin position="35"/>
        <end position="45"/>
    </location>
</feature>
<comment type="caution">
    <text evidence="2">The sequence shown here is derived from an EMBL/GenBank/DDBJ whole genome shotgun (WGS) entry which is preliminary data.</text>
</comment>
<proteinExistence type="predicted"/>
<accession>A0A177F649</accession>
<evidence type="ECO:0000313" key="3">
    <source>
        <dbReference type="Proteomes" id="UP000077002"/>
    </source>
</evidence>
<keyword evidence="3" id="KW-1185">Reference proteome</keyword>
<feature type="compositionally biased region" description="Polar residues" evidence="1">
    <location>
        <begin position="102"/>
        <end position="118"/>
    </location>
</feature>
<gene>
    <name evidence="2" type="ORF">AYO21_06631</name>
</gene>
<dbReference type="AlphaFoldDB" id="A0A177F649"/>
<dbReference type="OrthoDB" id="4119788at2759"/>
<organism evidence="2 3">
    <name type="scientific">Fonsecaea monophora</name>
    <dbReference type="NCBI Taxonomy" id="254056"/>
    <lineage>
        <taxon>Eukaryota</taxon>
        <taxon>Fungi</taxon>
        <taxon>Dikarya</taxon>
        <taxon>Ascomycota</taxon>
        <taxon>Pezizomycotina</taxon>
        <taxon>Eurotiomycetes</taxon>
        <taxon>Chaetothyriomycetidae</taxon>
        <taxon>Chaetothyriales</taxon>
        <taxon>Herpotrichiellaceae</taxon>
        <taxon>Fonsecaea</taxon>
    </lineage>
</organism>
<dbReference type="GeneID" id="34601789"/>
<dbReference type="EMBL" id="LVKK01000047">
    <property type="protein sequence ID" value="OAG39080.1"/>
    <property type="molecule type" value="Genomic_DNA"/>
</dbReference>
<reference evidence="2 3" key="1">
    <citation type="submission" date="2016-03" db="EMBL/GenBank/DDBJ databases">
        <title>Draft genome sequence of the Fonsecaea monophora CBS 269.37.</title>
        <authorList>
            <person name="Bombassaro A."/>
            <person name="Vinicius W.A."/>
            <person name="De Hoog S."/>
            <person name="Sun J."/>
            <person name="Souza E.M."/>
            <person name="Raittz R.T."/>
            <person name="Costa F."/>
            <person name="Leao A.C."/>
            <person name="Tadra-Sfeir M.Z."/>
            <person name="Baura V."/>
            <person name="Balsanelli E."/>
            <person name="Pedrosa F.O."/>
            <person name="Moreno L.F."/>
            <person name="Steffens M.B."/>
            <person name="Xi L."/>
            <person name="Bocca A.L."/>
            <person name="Felipe M.S."/>
            <person name="Teixeira M."/>
            <person name="Telles Filho F.Q."/>
            <person name="Azevedo C.M."/>
            <person name="Gomes R."/>
            <person name="Vicente V.A."/>
        </authorList>
    </citation>
    <scope>NUCLEOTIDE SEQUENCE [LARGE SCALE GENOMIC DNA]</scope>
    <source>
        <strain evidence="2 3">CBS 269.37</strain>
    </source>
</reference>
<evidence type="ECO:0000313" key="2">
    <source>
        <dbReference type="EMBL" id="OAG39080.1"/>
    </source>
</evidence>
<protein>
    <submittedName>
        <fullName evidence="2">Uncharacterized protein</fullName>
    </submittedName>
</protein>
<name>A0A177F649_9EURO</name>
<evidence type="ECO:0000256" key="1">
    <source>
        <dbReference type="SAM" id="MobiDB-lite"/>
    </source>
</evidence>
<dbReference type="RefSeq" id="XP_022511032.1">
    <property type="nucleotide sequence ID" value="XM_022656590.1"/>
</dbReference>
<feature type="region of interest" description="Disordered" evidence="1">
    <location>
        <begin position="246"/>
        <end position="270"/>
    </location>
</feature>
<dbReference type="Proteomes" id="UP000077002">
    <property type="component" value="Unassembled WGS sequence"/>
</dbReference>
<feature type="region of interest" description="Disordered" evidence="1">
    <location>
        <begin position="95"/>
        <end position="118"/>
    </location>
</feature>
<sequence>MSQITVLGFSPSRPDEQGFNAIHWAILLTPATEAQQQQQGYGAQQPSTKRPKTKSFFSTSRLLSKTSSNATPPLETVLYDMHNHQLRQQVYPVPVKAKSDSTEQSNSSSPETETAAENLQTTATTTDISSDIHNQPFRLCLRILLSSHNLPVTKLASKVSNLLYRTPTYGPEEDWLLAALHMLVGAGILEPSQNFDPEAILAFAGEAVKENLSQIGHRYERQQEEVLELDYASHVRSIEQVKAMFEHHHQQQATPPYTPSPTPSPTSSSPVIGAAVVSPAIGNVERKGSSATSHFHHDHSCKPKTHKFLGLRISPSPSSYAPRHRWASGEGMKRAYYERQDDPYGGLM</sequence>